<dbReference type="RefSeq" id="WP_084061480.1">
    <property type="nucleotide sequence ID" value="NZ_FWXO01000003.1"/>
</dbReference>
<evidence type="ECO:0000256" key="2">
    <source>
        <dbReference type="ARBA" id="ARBA00022676"/>
    </source>
</evidence>
<protein>
    <submittedName>
        <fullName evidence="5">Glycosyltransferase, GT2 family</fullName>
    </submittedName>
</protein>
<evidence type="ECO:0000259" key="4">
    <source>
        <dbReference type="Pfam" id="PF00535"/>
    </source>
</evidence>
<comment type="similarity">
    <text evidence="1">Belongs to the glycosyltransferase 2 family.</text>
</comment>
<dbReference type="Gene3D" id="3.90.550.10">
    <property type="entry name" value="Spore Coat Polysaccharide Biosynthesis Protein SpsA, Chain A"/>
    <property type="match status" value="1"/>
</dbReference>
<gene>
    <name evidence="5" type="ORF">SAMN05660703_2146</name>
</gene>
<reference evidence="5 6" key="1">
    <citation type="submission" date="2017-04" db="EMBL/GenBank/DDBJ databases">
        <authorList>
            <person name="Afonso C.L."/>
            <person name="Miller P.J."/>
            <person name="Scott M.A."/>
            <person name="Spackman E."/>
            <person name="Goraichik I."/>
            <person name="Dimitrov K.M."/>
            <person name="Suarez D.L."/>
            <person name="Swayne D.E."/>
        </authorList>
    </citation>
    <scope>NUCLEOTIDE SEQUENCE [LARGE SCALE GENOMIC DNA]</scope>
    <source>
        <strain evidence="5 6">DSM 21164</strain>
    </source>
</reference>
<dbReference type="SUPFAM" id="SSF53448">
    <property type="entry name" value="Nucleotide-diphospho-sugar transferases"/>
    <property type="match status" value="1"/>
</dbReference>
<dbReference type="InterPro" id="IPR001173">
    <property type="entry name" value="Glyco_trans_2-like"/>
</dbReference>
<dbReference type="Pfam" id="PF00535">
    <property type="entry name" value="Glycos_transf_2"/>
    <property type="match status" value="1"/>
</dbReference>
<name>A0A1W2ARP7_9FLAO</name>
<dbReference type="OrthoDB" id="9771846at2"/>
<organism evidence="5 6">
    <name type="scientific">Cellulophaga tyrosinoxydans</name>
    <dbReference type="NCBI Taxonomy" id="504486"/>
    <lineage>
        <taxon>Bacteria</taxon>
        <taxon>Pseudomonadati</taxon>
        <taxon>Bacteroidota</taxon>
        <taxon>Flavobacteriia</taxon>
        <taxon>Flavobacteriales</taxon>
        <taxon>Flavobacteriaceae</taxon>
        <taxon>Cellulophaga</taxon>
    </lineage>
</organism>
<dbReference type="Proteomes" id="UP000192360">
    <property type="component" value="Unassembled WGS sequence"/>
</dbReference>
<keyword evidence="6" id="KW-1185">Reference proteome</keyword>
<dbReference type="InterPro" id="IPR029044">
    <property type="entry name" value="Nucleotide-diphossugar_trans"/>
</dbReference>
<dbReference type="EMBL" id="FWXO01000003">
    <property type="protein sequence ID" value="SMC62878.1"/>
    <property type="molecule type" value="Genomic_DNA"/>
</dbReference>
<dbReference type="GO" id="GO:0016757">
    <property type="term" value="F:glycosyltransferase activity"/>
    <property type="evidence" value="ECO:0007669"/>
    <property type="project" value="UniProtKB-KW"/>
</dbReference>
<feature type="domain" description="Glycosyltransferase 2-like" evidence="4">
    <location>
        <begin position="7"/>
        <end position="133"/>
    </location>
</feature>
<sequence>MKKFVAVLLTCHNRREKTLSCLNSLYAATLPANHLLTIFLVDDGSNDGTAAAVTKEFPEVRILQGNGELYWNRGMHLAWQTAQEAADFDFYLWLNDDVKIKPNGIEVLLNNHENYPNSIIAGVMASEVDGKITYGGFDKNEKQIVFDAKEPLPCFYINGNMVLVPKIVKDKTGILDPMFPHATGDFEYGLRARKNGFETRISSGIVGYCESNPLPPAWQRPEVSLIKRAKSLYAPTGYCHPFYFFRYELRHFGIFRAVKHFFTLHLRMLMPSLWITKSV</sequence>
<evidence type="ECO:0000313" key="5">
    <source>
        <dbReference type="EMBL" id="SMC62878.1"/>
    </source>
</evidence>
<dbReference type="AlphaFoldDB" id="A0A1W2ARP7"/>
<keyword evidence="2" id="KW-0328">Glycosyltransferase</keyword>
<dbReference type="PANTHER" id="PTHR43179:SF12">
    <property type="entry name" value="GALACTOFURANOSYLTRANSFERASE GLFT2"/>
    <property type="match status" value="1"/>
</dbReference>
<evidence type="ECO:0000256" key="1">
    <source>
        <dbReference type="ARBA" id="ARBA00006739"/>
    </source>
</evidence>
<dbReference type="STRING" id="504486.SAMN05660703_2146"/>
<evidence type="ECO:0000313" key="6">
    <source>
        <dbReference type="Proteomes" id="UP000192360"/>
    </source>
</evidence>
<proteinExistence type="inferred from homology"/>
<accession>A0A1W2ARP7</accession>
<evidence type="ECO:0000256" key="3">
    <source>
        <dbReference type="ARBA" id="ARBA00022679"/>
    </source>
</evidence>
<dbReference type="PANTHER" id="PTHR43179">
    <property type="entry name" value="RHAMNOSYLTRANSFERASE WBBL"/>
    <property type="match status" value="1"/>
</dbReference>
<keyword evidence="3 5" id="KW-0808">Transferase</keyword>